<evidence type="ECO:0000313" key="1">
    <source>
        <dbReference type="EMBL" id="MBU2712075.1"/>
    </source>
</evidence>
<protein>
    <submittedName>
        <fullName evidence="1">Uncharacterized protein</fullName>
    </submittedName>
</protein>
<name>A0ABS5ZDN0_9GAMM</name>
<gene>
    <name evidence="1" type="ORF">KCG35_13470</name>
</gene>
<comment type="caution">
    <text evidence="1">The sequence shown here is derived from an EMBL/GenBank/DDBJ whole genome shotgun (WGS) entry which is preliminary data.</text>
</comment>
<organism evidence="1 2">
    <name type="scientific">Zooshikella harenae</name>
    <dbReference type="NCBI Taxonomy" id="2827238"/>
    <lineage>
        <taxon>Bacteria</taxon>
        <taxon>Pseudomonadati</taxon>
        <taxon>Pseudomonadota</taxon>
        <taxon>Gammaproteobacteria</taxon>
        <taxon>Oceanospirillales</taxon>
        <taxon>Zooshikellaceae</taxon>
        <taxon>Zooshikella</taxon>
    </lineage>
</organism>
<accession>A0ABS5ZDN0</accession>
<dbReference type="RefSeq" id="WP_215820298.1">
    <property type="nucleotide sequence ID" value="NZ_JAGSOY010000030.1"/>
</dbReference>
<dbReference type="InterPro" id="IPR049799">
    <property type="entry name" value="SitI3-like"/>
</dbReference>
<dbReference type="EMBL" id="JAGSOY010000030">
    <property type="protein sequence ID" value="MBU2712075.1"/>
    <property type="molecule type" value="Genomic_DNA"/>
</dbReference>
<reference evidence="1 2" key="1">
    <citation type="submission" date="2021-04" db="EMBL/GenBank/DDBJ databases">
        <authorList>
            <person name="Pira H."/>
            <person name="Risdian C."/>
            <person name="Wink J."/>
        </authorList>
    </citation>
    <scope>NUCLEOTIDE SEQUENCE [LARGE SCALE GENOMIC DNA]</scope>
    <source>
        <strain evidence="1 2">WH53</strain>
    </source>
</reference>
<evidence type="ECO:0000313" key="2">
    <source>
        <dbReference type="Proteomes" id="UP000690515"/>
    </source>
</evidence>
<dbReference type="NCBIfam" id="NF040657">
    <property type="entry name" value="immun_SitI3"/>
    <property type="match status" value="1"/>
</dbReference>
<keyword evidence="2" id="KW-1185">Reference proteome</keyword>
<sequence>MTPSFDFFIKGAGKEAITQLIDEHYLQLSQDKRELISFAVEHKSEDEFMGEEDSWACMIQEDYGFLPDIQVIFYPKEDQLDEAAIIAVYLIKQILNHFDGDAVLIHDFDADMLIRRNGEINLASEDECWSESLLNALTQDTRAA</sequence>
<proteinExistence type="predicted"/>
<dbReference type="Proteomes" id="UP000690515">
    <property type="component" value="Unassembled WGS sequence"/>
</dbReference>